<organism evidence="5 6">
    <name type="scientific">Artemia franciscana</name>
    <name type="common">Brine shrimp</name>
    <name type="synonym">Artemia sanfranciscana</name>
    <dbReference type="NCBI Taxonomy" id="6661"/>
    <lineage>
        <taxon>Eukaryota</taxon>
        <taxon>Metazoa</taxon>
        <taxon>Ecdysozoa</taxon>
        <taxon>Arthropoda</taxon>
        <taxon>Crustacea</taxon>
        <taxon>Branchiopoda</taxon>
        <taxon>Anostraca</taxon>
        <taxon>Artemiidae</taxon>
        <taxon>Artemia</taxon>
    </lineage>
</organism>
<feature type="domain" description="Reverse transcriptase" evidence="4">
    <location>
        <begin position="545"/>
        <end position="672"/>
    </location>
</feature>
<dbReference type="InterPro" id="IPR000477">
    <property type="entry name" value="RT_dom"/>
</dbReference>
<dbReference type="PANTHER" id="PTHR21220:SF0">
    <property type="entry name" value="DNA-DEPENDENT METALLOPROTEASE SPRTN"/>
    <property type="match status" value="1"/>
</dbReference>
<dbReference type="AlphaFoldDB" id="A0AA88I6P5"/>
<dbReference type="InterPro" id="IPR044245">
    <property type="entry name" value="Spartan"/>
</dbReference>
<comment type="caution">
    <text evidence="5">The sequence shown here is derived from an EMBL/GenBank/DDBJ whole genome shotgun (WGS) entry which is preliminary data.</text>
</comment>
<dbReference type="GO" id="GO:0003697">
    <property type="term" value="F:single-stranded DNA binding"/>
    <property type="evidence" value="ECO:0007669"/>
    <property type="project" value="InterPro"/>
</dbReference>
<dbReference type="GO" id="GO:0031593">
    <property type="term" value="F:polyubiquitin modification-dependent protein binding"/>
    <property type="evidence" value="ECO:0007669"/>
    <property type="project" value="TreeGrafter"/>
</dbReference>
<dbReference type="GO" id="GO:0004222">
    <property type="term" value="F:metalloendopeptidase activity"/>
    <property type="evidence" value="ECO:0007669"/>
    <property type="project" value="InterPro"/>
</dbReference>
<sequence length="672" mass="77452">MTRCAGKCRYWSNGYCCINLSLPLLKLRPKKDLVDTLLHEMIHAYLFVLFKSTVHAGHGPEFQMHMHRINALAGTNITIYHSFHAEMSLYKQHWWLCTGTCNKRPPYFGYVKRSMNRAPGPNDLWWKRHKATCSGVFVKVKEPEGYKKNKKKHRKLCNFKEEPVTDRRGKKRKKEKSLENEKCKKNKQEGMTEIYILDSQSDDENNPIRDVATTGSRIEDGVSDVNDHNIEIKNQDRNLRAFDNKILVGTTAKTKETVEIYIIDSENDTDNEDKLTCSKVKIKVNEPEGDMSPKKNHPMQDLVKKQKGIKQKNQDNFKRSLENKKCKKNKQEGMTELYILDSQSDDENNSIRDVATTGSRIEDGVSDVNDHNIEIKNQDRNLRAFDNKSVGGTTGKMKETVEIYIIDSENDTDNEDKLTCSKVKIKVNEPEGDMSPKKNYPMQDLVKKQKGIKRKNQDDFKRSLENKKCKKNKQEGMTELYILDSQSDDENNPIRDVATTGSRIEDGVSDVNDHNIEIKNQDRNLRAFDNKSVGQTAGKMKETVEIYIIDSENDTDNEDKLTCSKKGDASLCENYRPISLGNCLGKILDEILNKRLKLWLDERQILREEQAGFRKEYSPSERMFVLNELISKYCKGNGKLYVVFLDLSRAFDNVDRIILFRTLLGTGIPPPF</sequence>
<accession>A0AA88I6P5</accession>
<dbReference type="EMBL" id="JAVRJZ010000005">
    <property type="protein sequence ID" value="KAK2722283.1"/>
    <property type="molecule type" value="Genomic_DNA"/>
</dbReference>
<evidence type="ECO:0000259" key="4">
    <source>
        <dbReference type="PROSITE" id="PS50878"/>
    </source>
</evidence>
<feature type="region of interest" description="Disordered" evidence="3">
    <location>
        <begin position="163"/>
        <end position="184"/>
    </location>
</feature>
<gene>
    <name evidence="5" type="ORF">QYM36_002720</name>
</gene>
<name>A0AA88I6P5_ARTSF</name>
<protein>
    <recommendedName>
        <fullName evidence="4">Reverse transcriptase domain-containing protein</fullName>
    </recommendedName>
</protein>
<dbReference type="InterPro" id="IPR055220">
    <property type="entry name" value="SPRTN_ZBD"/>
</dbReference>
<reference evidence="5" key="1">
    <citation type="submission" date="2023-07" db="EMBL/GenBank/DDBJ databases">
        <title>Chromosome-level genome assembly of Artemia franciscana.</title>
        <authorList>
            <person name="Jo E."/>
        </authorList>
    </citation>
    <scope>NUCLEOTIDE SEQUENCE</scope>
    <source>
        <tissue evidence="5">Whole body</tissue>
    </source>
</reference>
<comment type="subcellular location">
    <subcellularLocation>
        <location evidence="1">Nucleus</location>
    </subcellularLocation>
</comment>
<dbReference type="SMART" id="SM00731">
    <property type="entry name" value="SprT"/>
    <property type="match status" value="1"/>
</dbReference>
<dbReference type="PANTHER" id="PTHR21220">
    <property type="entry name" value="DNA-DEPENDENT METALLOPROTEASE SPRTN"/>
    <property type="match status" value="1"/>
</dbReference>
<keyword evidence="2" id="KW-0539">Nucleus</keyword>
<dbReference type="Pfam" id="PF22934">
    <property type="entry name" value="SPRTN_ZBD"/>
    <property type="match status" value="1"/>
</dbReference>
<evidence type="ECO:0000313" key="6">
    <source>
        <dbReference type="Proteomes" id="UP001187531"/>
    </source>
</evidence>
<evidence type="ECO:0000256" key="2">
    <source>
        <dbReference type="ARBA" id="ARBA00023242"/>
    </source>
</evidence>
<dbReference type="PROSITE" id="PS50878">
    <property type="entry name" value="RT_POL"/>
    <property type="match status" value="1"/>
</dbReference>
<dbReference type="InterPro" id="IPR006640">
    <property type="entry name" value="SprT-like_domain"/>
</dbReference>
<dbReference type="Pfam" id="PF00078">
    <property type="entry name" value="RVT_1"/>
    <property type="match status" value="1"/>
</dbReference>
<keyword evidence="6" id="KW-1185">Reference proteome</keyword>
<dbReference type="Pfam" id="PF10263">
    <property type="entry name" value="SprT-like"/>
    <property type="match status" value="1"/>
</dbReference>
<evidence type="ECO:0000256" key="1">
    <source>
        <dbReference type="ARBA" id="ARBA00004123"/>
    </source>
</evidence>
<dbReference type="Proteomes" id="UP001187531">
    <property type="component" value="Unassembled WGS sequence"/>
</dbReference>
<dbReference type="GO" id="GO:0006974">
    <property type="term" value="P:DNA damage response"/>
    <property type="evidence" value="ECO:0007669"/>
    <property type="project" value="InterPro"/>
</dbReference>
<evidence type="ECO:0000313" key="5">
    <source>
        <dbReference type="EMBL" id="KAK2722283.1"/>
    </source>
</evidence>
<evidence type="ECO:0000256" key="3">
    <source>
        <dbReference type="SAM" id="MobiDB-lite"/>
    </source>
</evidence>
<dbReference type="GO" id="GO:0005634">
    <property type="term" value="C:nucleus"/>
    <property type="evidence" value="ECO:0007669"/>
    <property type="project" value="UniProtKB-SubCell"/>
</dbReference>
<proteinExistence type="predicted"/>